<organism evidence="1 2">
    <name type="scientific">Petrolisthes manimaculis</name>
    <dbReference type="NCBI Taxonomy" id="1843537"/>
    <lineage>
        <taxon>Eukaryota</taxon>
        <taxon>Metazoa</taxon>
        <taxon>Ecdysozoa</taxon>
        <taxon>Arthropoda</taxon>
        <taxon>Crustacea</taxon>
        <taxon>Multicrustacea</taxon>
        <taxon>Malacostraca</taxon>
        <taxon>Eumalacostraca</taxon>
        <taxon>Eucarida</taxon>
        <taxon>Decapoda</taxon>
        <taxon>Pleocyemata</taxon>
        <taxon>Anomura</taxon>
        <taxon>Galatheoidea</taxon>
        <taxon>Porcellanidae</taxon>
        <taxon>Petrolisthes</taxon>
    </lineage>
</organism>
<dbReference type="Proteomes" id="UP001292094">
    <property type="component" value="Unassembled WGS sequence"/>
</dbReference>
<proteinExistence type="predicted"/>
<sequence>MHWMLIKSTRSAIVTSVQEMAAIDNVDDPTDELRGASVRHDNSDVRKVITQIHDTCNEFIGTVSESSKLFNISTGKAASESIKACLLGIKDKGKDKKETFVAACLDGPERFESAIKKESLTSFTNENVVRELIEKLVANHEEVDTLIATYAKSIDEVGCVGNIVVRGSDTNIAVIL</sequence>
<evidence type="ECO:0000313" key="2">
    <source>
        <dbReference type="Proteomes" id="UP001292094"/>
    </source>
</evidence>
<evidence type="ECO:0000313" key="1">
    <source>
        <dbReference type="EMBL" id="KAK4321834.1"/>
    </source>
</evidence>
<accession>A0AAE1Q7P8</accession>
<dbReference type="EMBL" id="JAWZYT010000559">
    <property type="protein sequence ID" value="KAK4321834.1"/>
    <property type="molecule type" value="Genomic_DNA"/>
</dbReference>
<reference evidence="1" key="1">
    <citation type="submission" date="2023-11" db="EMBL/GenBank/DDBJ databases">
        <title>Genome assemblies of two species of porcelain crab, Petrolisthes cinctipes and Petrolisthes manimaculis (Anomura: Porcellanidae).</title>
        <authorList>
            <person name="Angst P."/>
        </authorList>
    </citation>
    <scope>NUCLEOTIDE SEQUENCE</scope>
    <source>
        <strain evidence="1">PB745_02</strain>
        <tissue evidence="1">Gill</tissue>
    </source>
</reference>
<dbReference type="AlphaFoldDB" id="A0AAE1Q7P8"/>
<gene>
    <name evidence="1" type="ORF">Pmani_007461</name>
</gene>
<name>A0AAE1Q7P8_9EUCA</name>
<comment type="caution">
    <text evidence="1">The sequence shown here is derived from an EMBL/GenBank/DDBJ whole genome shotgun (WGS) entry which is preliminary data.</text>
</comment>
<keyword evidence="2" id="KW-1185">Reference proteome</keyword>
<protein>
    <submittedName>
        <fullName evidence="1">Uncharacterized protein</fullName>
    </submittedName>
</protein>